<sequence>MHDLEVSVDLKCRDCGSNKLQVESDRSPDSAITCAACKATLGTLEEYEKIAQTEVEKYAYAHFGLPTKELAELGIKVTSETTWSS</sequence>
<dbReference type="Proteomes" id="UP000818603">
    <property type="component" value="Unassembled WGS sequence"/>
</dbReference>
<dbReference type="EMBL" id="VCJR02000002">
    <property type="protein sequence ID" value="NHK28189.1"/>
    <property type="molecule type" value="Genomic_DNA"/>
</dbReference>
<evidence type="ECO:0000313" key="1">
    <source>
        <dbReference type="EMBL" id="GGH97732.1"/>
    </source>
</evidence>
<gene>
    <name evidence="2" type="ORF">FF098_009765</name>
    <name evidence="1" type="ORF">GCM10011355_19660</name>
</gene>
<name>A0A8J3A2B0_9PROT</name>
<reference evidence="1" key="1">
    <citation type="journal article" date="2014" name="Int. J. Syst. Evol. Microbiol.">
        <title>Complete genome sequence of Corynebacterium casei LMG S-19264T (=DSM 44701T), isolated from a smear-ripened cheese.</title>
        <authorList>
            <consortium name="US DOE Joint Genome Institute (JGI-PGF)"/>
            <person name="Walter F."/>
            <person name="Albersmeier A."/>
            <person name="Kalinowski J."/>
            <person name="Ruckert C."/>
        </authorList>
    </citation>
    <scope>NUCLEOTIDE SEQUENCE</scope>
    <source>
        <strain evidence="1">CGMCC 1.14984</strain>
    </source>
</reference>
<organism evidence="1 3">
    <name type="scientific">Aquisalinus luteolus</name>
    <dbReference type="NCBI Taxonomy" id="1566827"/>
    <lineage>
        <taxon>Bacteria</taxon>
        <taxon>Pseudomonadati</taxon>
        <taxon>Pseudomonadota</taxon>
        <taxon>Alphaproteobacteria</taxon>
        <taxon>Parvularculales</taxon>
        <taxon>Parvularculaceae</taxon>
        <taxon>Aquisalinus</taxon>
    </lineage>
</organism>
<keyword evidence="4" id="KW-1185">Reference proteome</keyword>
<dbReference type="EMBL" id="BMGZ01000002">
    <property type="protein sequence ID" value="GGH97732.1"/>
    <property type="molecule type" value="Genomic_DNA"/>
</dbReference>
<dbReference type="RefSeq" id="WP_155139985.1">
    <property type="nucleotide sequence ID" value="NZ_BMGZ01000002.1"/>
</dbReference>
<proteinExistence type="predicted"/>
<dbReference type="Proteomes" id="UP000621856">
    <property type="component" value="Unassembled WGS sequence"/>
</dbReference>
<dbReference type="AlphaFoldDB" id="A0A8J3A2B0"/>
<comment type="caution">
    <text evidence="1">The sequence shown here is derived from an EMBL/GenBank/DDBJ whole genome shotgun (WGS) entry which is preliminary data.</text>
</comment>
<accession>A0A8J3A2B0</accession>
<protein>
    <submittedName>
        <fullName evidence="1">Uncharacterized protein</fullName>
    </submittedName>
</protein>
<evidence type="ECO:0000313" key="4">
    <source>
        <dbReference type="Proteomes" id="UP000818603"/>
    </source>
</evidence>
<evidence type="ECO:0000313" key="3">
    <source>
        <dbReference type="Proteomes" id="UP000621856"/>
    </source>
</evidence>
<reference evidence="1" key="3">
    <citation type="submission" date="2020-09" db="EMBL/GenBank/DDBJ databases">
        <authorList>
            <person name="Sun Q."/>
            <person name="Zhou Y."/>
        </authorList>
    </citation>
    <scope>NUCLEOTIDE SEQUENCE</scope>
    <source>
        <strain evidence="1">CGMCC 1.14984</strain>
    </source>
</reference>
<reference evidence="2 4" key="2">
    <citation type="submission" date="2020-02" db="EMBL/GenBank/DDBJ databases">
        <title>Genome sequence of Parvularcula flava strain NH6-79.</title>
        <authorList>
            <person name="Abdul Karim M.H."/>
            <person name="Lam M.Q."/>
            <person name="Chen S.J."/>
            <person name="Yahya A."/>
            <person name="Shahir S."/>
            <person name="Shamsir M.S."/>
            <person name="Chong C.S."/>
        </authorList>
    </citation>
    <scope>NUCLEOTIDE SEQUENCE [LARGE SCALE GENOMIC DNA]</scope>
    <source>
        <strain evidence="2 4">NH6-79</strain>
    </source>
</reference>
<evidence type="ECO:0000313" key="2">
    <source>
        <dbReference type="EMBL" id="NHK28189.1"/>
    </source>
</evidence>